<dbReference type="GO" id="GO:0051604">
    <property type="term" value="P:protein maturation"/>
    <property type="evidence" value="ECO:0007669"/>
    <property type="project" value="TreeGrafter"/>
</dbReference>
<dbReference type="Gene3D" id="3.90.650.10">
    <property type="entry name" value="PurM-like C-terminal domain"/>
    <property type="match status" value="1"/>
</dbReference>
<gene>
    <name evidence="2" type="ORF">IAA04_10670</name>
</gene>
<feature type="domain" description="PurM-like C-terminal" evidence="1">
    <location>
        <begin position="78"/>
        <end position="161"/>
    </location>
</feature>
<dbReference type="PANTHER" id="PTHR30303:SF4">
    <property type="entry name" value="HYDROGENASE EXPRESSION_FORMATION PROTEIN HYPE"/>
    <property type="match status" value="1"/>
</dbReference>
<dbReference type="AlphaFoldDB" id="A0A9D2PF61"/>
<proteinExistence type="predicted"/>
<dbReference type="Pfam" id="PF02769">
    <property type="entry name" value="AIRS_C"/>
    <property type="match status" value="1"/>
</dbReference>
<evidence type="ECO:0000259" key="1">
    <source>
        <dbReference type="Pfam" id="PF02769"/>
    </source>
</evidence>
<dbReference type="InterPro" id="IPR036676">
    <property type="entry name" value="PurM-like_C_sf"/>
</dbReference>
<dbReference type="InterPro" id="IPR011854">
    <property type="entry name" value="HypE"/>
</dbReference>
<reference evidence="2" key="2">
    <citation type="submission" date="2021-04" db="EMBL/GenBank/DDBJ databases">
        <authorList>
            <person name="Gilroy R."/>
        </authorList>
    </citation>
    <scope>NUCLEOTIDE SEQUENCE</scope>
    <source>
        <strain evidence="2">CHK183-5548</strain>
    </source>
</reference>
<dbReference type="PANTHER" id="PTHR30303">
    <property type="entry name" value="HYDROGENASE ISOENZYMES FORMATION PROTEIN HYPE"/>
    <property type="match status" value="1"/>
</dbReference>
<accession>A0A9D2PF61</accession>
<protein>
    <submittedName>
        <fullName evidence="2">AIR synthase</fullName>
    </submittedName>
</protein>
<comment type="caution">
    <text evidence="2">The sequence shown here is derived from an EMBL/GenBank/DDBJ whole genome shotgun (WGS) entry which is preliminary data.</text>
</comment>
<dbReference type="Proteomes" id="UP000823883">
    <property type="component" value="Unassembled WGS sequence"/>
</dbReference>
<evidence type="ECO:0000313" key="3">
    <source>
        <dbReference type="Proteomes" id="UP000823883"/>
    </source>
</evidence>
<dbReference type="EMBL" id="DWWL01000070">
    <property type="protein sequence ID" value="HJC48503.1"/>
    <property type="molecule type" value="Genomic_DNA"/>
</dbReference>
<name>A0A9D2PF61_9FIRM</name>
<evidence type="ECO:0000313" key="2">
    <source>
        <dbReference type="EMBL" id="HJC48503.1"/>
    </source>
</evidence>
<sequence length="193" mass="20970">MRKIVRDNTGRMEAGHDLVAAGFSGARGAALIAGAKKEELLSRFSESFLEQAAGREETPLPSGAEDWLRLGASEYEPVGEGGILNALWNLTGAYGLGMEFSLRAIPLRQETVEICEEYGLNPYRLYSENCAVLAAPNGGRLAERLKKEGIEAAVIGRIKKGIAREIVSDEGVGYLERPQEDELKKILPGFFGE</sequence>
<dbReference type="SUPFAM" id="SSF56042">
    <property type="entry name" value="PurM C-terminal domain-like"/>
    <property type="match status" value="1"/>
</dbReference>
<organism evidence="2 3">
    <name type="scientific">Candidatus Lachnoclostridium pullistercoris</name>
    <dbReference type="NCBI Taxonomy" id="2838632"/>
    <lineage>
        <taxon>Bacteria</taxon>
        <taxon>Bacillati</taxon>
        <taxon>Bacillota</taxon>
        <taxon>Clostridia</taxon>
        <taxon>Lachnospirales</taxon>
        <taxon>Lachnospiraceae</taxon>
    </lineage>
</organism>
<dbReference type="InterPro" id="IPR010918">
    <property type="entry name" value="PurM-like_C_dom"/>
</dbReference>
<reference evidence="2" key="1">
    <citation type="journal article" date="2021" name="PeerJ">
        <title>Extensive microbial diversity within the chicken gut microbiome revealed by metagenomics and culture.</title>
        <authorList>
            <person name="Gilroy R."/>
            <person name="Ravi A."/>
            <person name="Getino M."/>
            <person name="Pursley I."/>
            <person name="Horton D.L."/>
            <person name="Alikhan N.F."/>
            <person name="Baker D."/>
            <person name="Gharbi K."/>
            <person name="Hall N."/>
            <person name="Watson M."/>
            <person name="Adriaenssens E.M."/>
            <person name="Foster-Nyarko E."/>
            <person name="Jarju S."/>
            <person name="Secka A."/>
            <person name="Antonio M."/>
            <person name="Oren A."/>
            <person name="Chaudhuri R.R."/>
            <person name="La Ragione R."/>
            <person name="Hildebrand F."/>
            <person name="Pallen M.J."/>
        </authorList>
    </citation>
    <scope>NUCLEOTIDE SEQUENCE</scope>
    <source>
        <strain evidence="2">CHK183-5548</strain>
    </source>
</reference>